<proteinExistence type="predicted"/>
<dbReference type="Proteomes" id="UP001164250">
    <property type="component" value="Chromosome 1"/>
</dbReference>
<dbReference type="EMBL" id="CM047897">
    <property type="protein sequence ID" value="KAJ0113138.1"/>
    <property type="molecule type" value="Genomic_DNA"/>
</dbReference>
<reference evidence="2" key="1">
    <citation type="journal article" date="2023" name="G3 (Bethesda)">
        <title>Genome assembly and association tests identify interacting loci associated with vigor, precocity, and sex in interspecific pistachio rootstocks.</title>
        <authorList>
            <person name="Palmer W."/>
            <person name="Jacygrad E."/>
            <person name="Sagayaradj S."/>
            <person name="Cavanaugh K."/>
            <person name="Han R."/>
            <person name="Bertier L."/>
            <person name="Beede B."/>
            <person name="Kafkas S."/>
            <person name="Golino D."/>
            <person name="Preece J."/>
            <person name="Michelmore R."/>
        </authorList>
    </citation>
    <scope>NUCLEOTIDE SEQUENCE [LARGE SCALE GENOMIC DNA]</scope>
</reference>
<evidence type="ECO:0000313" key="2">
    <source>
        <dbReference type="Proteomes" id="UP001164250"/>
    </source>
</evidence>
<organism evidence="1 2">
    <name type="scientific">Pistacia atlantica</name>
    <dbReference type="NCBI Taxonomy" id="434234"/>
    <lineage>
        <taxon>Eukaryota</taxon>
        <taxon>Viridiplantae</taxon>
        <taxon>Streptophyta</taxon>
        <taxon>Embryophyta</taxon>
        <taxon>Tracheophyta</taxon>
        <taxon>Spermatophyta</taxon>
        <taxon>Magnoliopsida</taxon>
        <taxon>eudicotyledons</taxon>
        <taxon>Gunneridae</taxon>
        <taxon>Pentapetalae</taxon>
        <taxon>rosids</taxon>
        <taxon>malvids</taxon>
        <taxon>Sapindales</taxon>
        <taxon>Anacardiaceae</taxon>
        <taxon>Pistacia</taxon>
    </lineage>
</organism>
<name>A0ACC1CBS7_9ROSI</name>
<keyword evidence="2" id="KW-1185">Reference proteome</keyword>
<evidence type="ECO:0000313" key="1">
    <source>
        <dbReference type="EMBL" id="KAJ0113138.1"/>
    </source>
</evidence>
<protein>
    <submittedName>
        <fullName evidence="1">Uncharacterized protein</fullName>
    </submittedName>
</protein>
<comment type="caution">
    <text evidence="1">The sequence shown here is derived from an EMBL/GenBank/DDBJ whole genome shotgun (WGS) entry which is preliminary data.</text>
</comment>
<sequence>MARPNQEAIETFTRITGASESVAFQKLEEYGGNLNEAVNAYFIEGDRYISNPPAGFSPPDNIVDMNSRVQPGPNRLLQLLSAARTFRPSLLLDPNYRRNLINEIGASAFNSHTPVSNTGVPGEFNSWNEQPHHAGFMPSDYNGRITPSSQILDTQGNVSRDEDSHLYGNDIEEEMIQAAIEASRREVKEGYLNKRFGSWIMDHRLFYF</sequence>
<gene>
    <name evidence="1" type="ORF">Patl1_00367</name>
</gene>
<accession>A0ACC1CBS7</accession>